<keyword evidence="3" id="KW-1185">Reference proteome</keyword>
<comment type="caution">
    <text evidence="2">The sequence shown here is derived from an EMBL/GenBank/DDBJ whole genome shotgun (WGS) entry which is preliminary data.</text>
</comment>
<feature type="transmembrane region" description="Helical" evidence="1">
    <location>
        <begin position="92"/>
        <end position="111"/>
    </location>
</feature>
<accession>A0AAX6DRE6</accession>
<keyword evidence="1" id="KW-0812">Transmembrane</keyword>
<proteinExistence type="predicted"/>
<protein>
    <submittedName>
        <fullName evidence="2">Uncharacterized protein</fullName>
    </submittedName>
</protein>
<feature type="transmembrane region" description="Helical" evidence="1">
    <location>
        <begin position="123"/>
        <end position="145"/>
    </location>
</feature>
<evidence type="ECO:0000256" key="1">
    <source>
        <dbReference type="SAM" id="Phobius"/>
    </source>
</evidence>
<reference evidence="2" key="2">
    <citation type="submission" date="2023-04" db="EMBL/GenBank/DDBJ databases">
        <authorList>
            <person name="Bruccoleri R.E."/>
            <person name="Oakeley E.J."/>
            <person name="Faust A.-M."/>
            <person name="Dessus-Babus S."/>
            <person name="Altorfer M."/>
            <person name="Burckhardt D."/>
            <person name="Oertli M."/>
            <person name="Naumann U."/>
            <person name="Petersen F."/>
            <person name="Wong J."/>
        </authorList>
    </citation>
    <scope>NUCLEOTIDE SEQUENCE</scope>
    <source>
        <strain evidence="2">GSM-AAB239-AS_SAM_17_03QT</strain>
        <tissue evidence="2">Leaf</tissue>
    </source>
</reference>
<feature type="transmembrane region" description="Helical" evidence="1">
    <location>
        <begin position="5"/>
        <end position="24"/>
    </location>
</feature>
<sequence>MMMMVYIDTLWRIVSFVFRCWLAFELYNLALYVCWNTLCSVLCQWLDFDNHRERIEIFYDPYKTDQNNVDGRMRNIFEWKVYRKTVFDWVKIAIKVWFLHIQTSLVLSLLSNRYVFVAMSTELAMSFVVVPIVLYLIHCVFAMVVTQLRSNGWPCDGEVVIEFRSWPPLFVQLRAPHWL</sequence>
<evidence type="ECO:0000313" key="3">
    <source>
        <dbReference type="Proteomes" id="UP001140949"/>
    </source>
</evidence>
<reference evidence="2" key="1">
    <citation type="journal article" date="2023" name="GigaByte">
        <title>Genome assembly of the bearded iris, Iris pallida Lam.</title>
        <authorList>
            <person name="Bruccoleri R.E."/>
            <person name="Oakeley E.J."/>
            <person name="Faust A.M.E."/>
            <person name="Altorfer M."/>
            <person name="Dessus-Babus S."/>
            <person name="Burckhardt D."/>
            <person name="Oertli M."/>
            <person name="Naumann U."/>
            <person name="Petersen F."/>
            <person name="Wong J."/>
        </authorList>
    </citation>
    <scope>NUCLEOTIDE SEQUENCE</scope>
    <source>
        <strain evidence="2">GSM-AAB239-AS_SAM_17_03QT</strain>
    </source>
</reference>
<dbReference type="AlphaFoldDB" id="A0AAX6DRE6"/>
<gene>
    <name evidence="2" type="ORF">M6B38_231870</name>
</gene>
<dbReference type="EMBL" id="JANAVB010042420">
    <property type="protein sequence ID" value="KAJ6794308.1"/>
    <property type="molecule type" value="Genomic_DNA"/>
</dbReference>
<evidence type="ECO:0000313" key="2">
    <source>
        <dbReference type="EMBL" id="KAJ6794308.1"/>
    </source>
</evidence>
<keyword evidence="1" id="KW-0472">Membrane</keyword>
<dbReference type="Proteomes" id="UP001140949">
    <property type="component" value="Unassembled WGS sequence"/>
</dbReference>
<keyword evidence="1" id="KW-1133">Transmembrane helix</keyword>
<organism evidence="2 3">
    <name type="scientific">Iris pallida</name>
    <name type="common">Sweet iris</name>
    <dbReference type="NCBI Taxonomy" id="29817"/>
    <lineage>
        <taxon>Eukaryota</taxon>
        <taxon>Viridiplantae</taxon>
        <taxon>Streptophyta</taxon>
        <taxon>Embryophyta</taxon>
        <taxon>Tracheophyta</taxon>
        <taxon>Spermatophyta</taxon>
        <taxon>Magnoliopsida</taxon>
        <taxon>Liliopsida</taxon>
        <taxon>Asparagales</taxon>
        <taxon>Iridaceae</taxon>
        <taxon>Iridoideae</taxon>
        <taxon>Irideae</taxon>
        <taxon>Iris</taxon>
    </lineage>
</organism>
<name>A0AAX6DRE6_IRIPA</name>